<dbReference type="Proteomes" id="UP000006054">
    <property type="component" value="Chromosome"/>
</dbReference>
<feature type="binding site" evidence="7">
    <location>
        <position position="64"/>
    </location>
    <ligand>
        <name>tRNA</name>
        <dbReference type="ChEBI" id="CHEBI:17843"/>
    </ligand>
</feature>
<dbReference type="Gene3D" id="3.40.50.1470">
    <property type="entry name" value="Peptidyl-tRNA hydrolase"/>
    <property type="match status" value="1"/>
</dbReference>
<dbReference type="PANTHER" id="PTHR17224">
    <property type="entry name" value="PEPTIDYL-TRNA HYDROLASE"/>
    <property type="match status" value="1"/>
</dbReference>
<name>I4AP66_BERLS</name>
<reference evidence="11" key="1">
    <citation type="submission" date="2012-06" db="EMBL/GenBank/DDBJ databases">
        <title>The complete genome of Flexibacter litoralis DSM 6794.</title>
        <authorList>
            <person name="Lucas S."/>
            <person name="Copeland A."/>
            <person name="Lapidus A."/>
            <person name="Glavina del Rio T."/>
            <person name="Dalin E."/>
            <person name="Tice H."/>
            <person name="Bruce D."/>
            <person name="Goodwin L."/>
            <person name="Pitluck S."/>
            <person name="Peters L."/>
            <person name="Ovchinnikova G."/>
            <person name="Lu M."/>
            <person name="Kyrpides N."/>
            <person name="Mavromatis K."/>
            <person name="Ivanova N."/>
            <person name="Brettin T."/>
            <person name="Detter J.C."/>
            <person name="Han C."/>
            <person name="Larimer F."/>
            <person name="Land M."/>
            <person name="Hauser L."/>
            <person name="Markowitz V."/>
            <person name="Cheng J.-F."/>
            <person name="Hugenholtz P."/>
            <person name="Woyke T."/>
            <person name="Wu D."/>
            <person name="Spring S."/>
            <person name="Lang E."/>
            <person name="Kopitz M."/>
            <person name="Brambilla E."/>
            <person name="Klenk H.-P."/>
            <person name="Eisen J.A."/>
        </authorList>
    </citation>
    <scope>NUCLEOTIDE SEQUENCE [LARGE SCALE GENOMIC DNA]</scope>
    <source>
        <strain evidence="11">ATCC 23117 / DSM 6794 / NBRC 15988 / NCIMB 1366 / Sio-4</strain>
    </source>
</reference>
<evidence type="ECO:0000256" key="2">
    <source>
        <dbReference type="ARBA" id="ARBA00022555"/>
    </source>
</evidence>
<dbReference type="FunFam" id="3.40.50.1470:FF:000001">
    <property type="entry name" value="Peptidyl-tRNA hydrolase"/>
    <property type="match status" value="1"/>
</dbReference>
<feature type="binding site" evidence="7">
    <location>
        <position position="15"/>
    </location>
    <ligand>
        <name>tRNA</name>
        <dbReference type="ChEBI" id="CHEBI:17843"/>
    </ligand>
</feature>
<feature type="active site" description="Proton acceptor" evidence="7">
    <location>
        <position position="20"/>
    </location>
</feature>
<dbReference type="CDD" id="cd00462">
    <property type="entry name" value="PTH"/>
    <property type="match status" value="1"/>
</dbReference>
<dbReference type="PROSITE" id="PS01195">
    <property type="entry name" value="PEPT_TRNA_HYDROL_1"/>
    <property type="match status" value="1"/>
</dbReference>
<evidence type="ECO:0000256" key="4">
    <source>
        <dbReference type="ARBA" id="ARBA00022884"/>
    </source>
</evidence>
<dbReference type="PROSITE" id="PS01196">
    <property type="entry name" value="PEPT_TRNA_HYDROL_2"/>
    <property type="match status" value="1"/>
</dbReference>
<dbReference type="InterPro" id="IPR036416">
    <property type="entry name" value="Pept_tRNA_hydro_sf"/>
</dbReference>
<dbReference type="HOGENOM" id="CLU_062456_4_1_10"/>
<protein>
    <recommendedName>
        <fullName evidence="6 7">Peptidyl-tRNA hydrolase</fullName>
        <shortName evidence="7">Pth</shortName>
        <ecNumber evidence="1 7">3.1.1.29</ecNumber>
    </recommendedName>
</protein>
<keyword evidence="7" id="KW-0963">Cytoplasm</keyword>
<dbReference type="GO" id="GO:0006515">
    <property type="term" value="P:protein quality control for misfolded or incompletely synthesized proteins"/>
    <property type="evidence" value="ECO:0007669"/>
    <property type="project" value="UniProtKB-UniRule"/>
</dbReference>
<dbReference type="EMBL" id="CP003345">
    <property type="protein sequence ID" value="AFM05751.1"/>
    <property type="molecule type" value="Genomic_DNA"/>
</dbReference>
<dbReference type="GO" id="GO:0004045">
    <property type="term" value="F:peptidyl-tRNA hydrolase activity"/>
    <property type="evidence" value="ECO:0007669"/>
    <property type="project" value="UniProtKB-UniRule"/>
</dbReference>
<dbReference type="KEGG" id="fli:Fleli_3431"/>
<evidence type="ECO:0000256" key="3">
    <source>
        <dbReference type="ARBA" id="ARBA00022801"/>
    </source>
</evidence>
<dbReference type="GO" id="GO:0072344">
    <property type="term" value="P:rescue of stalled ribosome"/>
    <property type="evidence" value="ECO:0007669"/>
    <property type="project" value="UniProtKB-UniRule"/>
</dbReference>
<keyword evidence="3 7" id="KW-0378">Hydrolase</keyword>
<evidence type="ECO:0000256" key="1">
    <source>
        <dbReference type="ARBA" id="ARBA00013260"/>
    </source>
</evidence>
<feature type="binding site" evidence="7">
    <location>
        <position position="66"/>
    </location>
    <ligand>
        <name>tRNA</name>
        <dbReference type="ChEBI" id="CHEBI:17843"/>
    </ligand>
</feature>
<comment type="function">
    <text evidence="7">Hydrolyzes ribosome-free peptidyl-tRNAs (with 1 or more amino acids incorporated), which drop off the ribosome during protein synthesis, or as a result of ribosome stalling.</text>
</comment>
<gene>
    <name evidence="7" type="primary">pth</name>
    <name evidence="10" type="ordered locus">Fleli_3431</name>
</gene>
<accession>I4AP66</accession>
<keyword evidence="11" id="KW-1185">Reference proteome</keyword>
<dbReference type="PATRIC" id="fig|880071.3.peg.3436"/>
<feature type="binding site" evidence="7">
    <location>
        <position position="112"/>
    </location>
    <ligand>
        <name>tRNA</name>
        <dbReference type="ChEBI" id="CHEBI:17843"/>
    </ligand>
</feature>
<keyword evidence="2 7" id="KW-0820">tRNA-binding</keyword>
<sequence length="186" mass="20874">MKYLIVGLGNIGSEYKNTRHNVGFMAVDKIASSKGAIFETKRYADIASFKHKGRAIYMIKPSTFMNLSGKAVRHWLTELKINIENCLVIVDDLALPLETLRMRKKGSDAGHNGLKNIQDLLQTQNYPRLRVGIGDNFSKGKQIDFVLGEFDKNESAALPLILDKIEEMTLSFCSIGIDRTMSQFNS</sequence>
<dbReference type="RefSeq" id="WP_014799177.1">
    <property type="nucleotide sequence ID" value="NC_018018.1"/>
</dbReference>
<keyword evidence="4 7" id="KW-0694">RNA-binding</keyword>
<evidence type="ECO:0000256" key="9">
    <source>
        <dbReference type="RuleBase" id="RU004320"/>
    </source>
</evidence>
<comment type="subunit">
    <text evidence="7">Monomer.</text>
</comment>
<evidence type="ECO:0000256" key="8">
    <source>
        <dbReference type="RuleBase" id="RU000673"/>
    </source>
</evidence>
<dbReference type="PANTHER" id="PTHR17224:SF1">
    <property type="entry name" value="PEPTIDYL-TRNA HYDROLASE"/>
    <property type="match status" value="1"/>
</dbReference>
<dbReference type="InterPro" id="IPR018171">
    <property type="entry name" value="Pept_tRNA_hydro_CS"/>
</dbReference>
<dbReference type="GO" id="GO:0005737">
    <property type="term" value="C:cytoplasm"/>
    <property type="evidence" value="ECO:0007669"/>
    <property type="project" value="UniProtKB-SubCell"/>
</dbReference>
<dbReference type="SUPFAM" id="SSF53178">
    <property type="entry name" value="Peptidyl-tRNA hydrolase-like"/>
    <property type="match status" value="1"/>
</dbReference>
<dbReference type="OrthoDB" id="9800507at2"/>
<comment type="catalytic activity">
    <reaction evidence="7 8">
        <text>an N-acyl-L-alpha-aminoacyl-tRNA + H2O = an N-acyl-L-amino acid + a tRNA + H(+)</text>
        <dbReference type="Rhea" id="RHEA:54448"/>
        <dbReference type="Rhea" id="RHEA-COMP:10123"/>
        <dbReference type="Rhea" id="RHEA-COMP:13883"/>
        <dbReference type="ChEBI" id="CHEBI:15377"/>
        <dbReference type="ChEBI" id="CHEBI:15378"/>
        <dbReference type="ChEBI" id="CHEBI:59874"/>
        <dbReference type="ChEBI" id="CHEBI:78442"/>
        <dbReference type="ChEBI" id="CHEBI:138191"/>
        <dbReference type="EC" id="3.1.1.29"/>
    </reaction>
</comment>
<evidence type="ECO:0000256" key="5">
    <source>
        <dbReference type="ARBA" id="ARBA00038063"/>
    </source>
</evidence>
<feature type="site" description="Discriminates between blocked and unblocked aminoacyl-tRNA" evidence="7">
    <location>
        <position position="10"/>
    </location>
</feature>
<dbReference type="STRING" id="880071.Fleli_3431"/>
<dbReference type="GO" id="GO:0000049">
    <property type="term" value="F:tRNA binding"/>
    <property type="evidence" value="ECO:0007669"/>
    <property type="project" value="UniProtKB-UniRule"/>
</dbReference>
<organism evidence="10 11">
    <name type="scientific">Bernardetia litoralis (strain ATCC 23117 / DSM 6794 / NBRC 15988 / NCIMB 1366 / Fx l1 / Sio-4)</name>
    <name type="common">Flexibacter litoralis</name>
    <dbReference type="NCBI Taxonomy" id="880071"/>
    <lineage>
        <taxon>Bacteria</taxon>
        <taxon>Pseudomonadati</taxon>
        <taxon>Bacteroidota</taxon>
        <taxon>Cytophagia</taxon>
        <taxon>Cytophagales</taxon>
        <taxon>Bernardetiaceae</taxon>
        <taxon>Bernardetia</taxon>
    </lineage>
</organism>
<comment type="subcellular location">
    <subcellularLocation>
        <location evidence="7">Cytoplasm</location>
    </subcellularLocation>
</comment>
<proteinExistence type="inferred from homology"/>
<dbReference type="NCBIfam" id="TIGR00447">
    <property type="entry name" value="pth"/>
    <property type="match status" value="1"/>
</dbReference>
<dbReference type="AlphaFoldDB" id="I4AP66"/>
<dbReference type="eggNOG" id="COG0193">
    <property type="taxonomic scope" value="Bacteria"/>
</dbReference>
<dbReference type="Pfam" id="PF01195">
    <property type="entry name" value="Pept_tRNA_hydro"/>
    <property type="match status" value="1"/>
</dbReference>
<evidence type="ECO:0000256" key="7">
    <source>
        <dbReference type="HAMAP-Rule" id="MF_00083"/>
    </source>
</evidence>
<comment type="function">
    <text evidence="7">Catalyzes the release of premature peptidyl moieties from peptidyl-tRNA molecules trapped in stalled 50S ribosomal subunits, and thus maintains levels of free tRNAs and 50S ribosomes.</text>
</comment>
<evidence type="ECO:0000313" key="11">
    <source>
        <dbReference type="Proteomes" id="UP000006054"/>
    </source>
</evidence>
<evidence type="ECO:0000256" key="6">
    <source>
        <dbReference type="ARBA" id="ARBA00050038"/>
    </source>
</evidence>
<feature type="site" description="Stabilizes the basic form of H active site to accept a proton" evidence="7">
    <location>
        <position position="91"/>
    </location>
</feature>
<evidence type="ECO:0000313" key="10">
    <source>
        <dbReference type="EMBL" id="AFM05751.1"/>
    </source>
</evidence>
<dbReference type="InterPro" id="IPR001328">
    <property type="entry name" value="Pept_tRNA_hydro"/>
</dbReference>
<dbReference type="EC" id="3.1.1.29" evidence="1 7"/>
<dbReference type="HAMAP" id="MF_00083">
    <property type="entry name" value="Pept_tRNA_hydro_bact"/>
    <property type="match status" value="1"/>
</dbReference>
<comment type="similarity">
    <text evidence="5 7 9">Belongs to the PTH family.</text>
</comment>